<dbReference type="SUPFAM" id="SSF110849">
    <property type="entry name" value="ParB/Sulfiredoxin"/>
    <property type="match status" value="1"/>
</dbReference>
<feature type="region of interest" description="Disordered" evidence="2">
    <location>
        <begin position="574"/>
        <end position="599"/>
    </location>
</feature>
<dbReference type="GO" id="GO:0007059">
    <property type="term" value="P:chromosome segregation"/>
    <property type="evidence" value="ECO:0007669"/>
    <property type="project" value="TreeGrafter"/>
</dbReference>
<name>A0A7G9L3Y9_9SPHN</name>
<dbReference type="PANTHER" id="PTHR33375">
    <property type="entry name" value="CHROMOSOME-PARTITIONING PROTEIN PARB-RELATED"/>
    <property type="match status" value="1"/>
</dbReference>
<sequence length="599" mass="64511">MQLQHIALSRLTVSDANMRAGKKPPDLDDLLPSIRLRGVLVPLIVRPRAEGEGYEIVAGRRRFLAASLAAEDGKAADLPCAIMDAGDDAAALEASILENVARAEPHEVEQWVSFTRLVKEGRSAEEIGLVFGLTERQVGQVLALGNLLPKIRDLYRAGDIDGGSVKLLTMATKAQQKDWLALLADKERYAPMGASLKSWLFGGASIATAHAIFDLETYPHAIVTDLFGDGGYFADAGAFWDAQRAAIEEKRQAYLGAGWSEVVVLEPGQYFPSWDYERTAKSKGGKVYIAVSQRGEVAFHEGYLTRKDARRLAAGEGPSEAKPQRSEVTGSLQNYIDLHRHAAVRADLLGAPDAALRLMAAHVLAGSYLFAVRPEPQRSSSDAIAESIETSPAETRFDAERRELLALLDLDAESPTLIQTGAAYGSTGTAELFVRLLALDDAAVMRVVALAMGEALAAGSAEVEALSLHLGLDMRDHWQADDAFIDLIRDREVLTPMIADMAGNEVAEANRTEKVKAQKAILSDCLAGANGRAKVEGWVPRWMQVPPSHYTERGGAGTVRHHAEVAHLFGAEEAEAAASPPAPEEGEEQVAEEMVAEAA</sequence>
<dbReference type="SMART" id="SM00470">
    <property type="entry name" value="ParB"/>
    <property type="match status" value="1"/>
</dbReference>
<accession>A0A7G9L3Y9</accession>
<dbReference type="Proteomes" id="UP000515861">
    <property type="component" value="Chromosome"/>
</dbReference>
<dbReference type="InterPro" id="IPR004437">
    <property type="entry name" value="ParB/RepB/Spo0J"/>
</dbReference>
<dbReference type="NCBIfam" id="TIGR00180">
    <property type="entry name" value="parB_part"/>
    <property type="match status" value="1"/>
</dbReference>
<dbReference type="EMBL" id="CP060697">
    <property type="protein sequence ID" value="QNM83338.1"/>
    <property type="molecule type" value="Genomic_DNA"/>
</dbReference>
<dbReference type="InterPro" id="IPR050336">
    <property type="entry name" value="Chromosome_partition/occlusion"/>
</dbReference>
<evidence type="ECO:0000259" key="3">
    <source>
        <dbReference type="SMART" id="SM00470"/>
    </source>
</evidence>
<organism evidence="4 5">
    <name type="scientific">Sphingomonas sabuli</name>
    <dbReference type="NCBI Taxonomy" id="2764186"/>
    <lineage>
        <taxon>Bacteria</taxon>
        <taxon>Pseudomonadati</taxon>
        <taxon>Pseudomonadota</taxon>
        <taxon>Alphaproteobacteria</taxon>
        <taxon>Sphingomonadales</taxon>
        <taxon>Sphingomonadaceae</taxon>
        <taxon>Sphingomonas</taxon>
    </lineage>
</organism>
<dbReference type="AlphaFoldDB" id="A0A7G9L3Y9"/>
<dbReference type="Gene3D" id="3.90.1530.30">
    <property type="match status" value="1"/>
</dbReference>
<evidence type="ECO:0000313" key="4">
    <source>
        <dbReference type="EMBL" id="QNM83338.1"/>
    </source>
</evidence>
<evidence type="ECO:0000313" key="5">
    <source>
        <dbReference type="Proteomes" id="UP000515861"/>
    </source>
</evidence>
<evidence type="ECO:0000256" key="1">
    <source>
        <dbReference type="ARBA" id="ARBA00006295"/>
    </source>
</evidence>
<dbReference type="GO" id="GO:0003677">
    <property type="term" value="F:DNA binding"/>
    <property type="evidence" value="ECO:0007669"/>
    <property type="project" value="InterPro"/>
</dbReference>
<proteinExistence type="inferred from homology"/>
<comment type="similarity">
    <text evidence="1">Belongs to the ParB family.</text>
</comment>
<feature type="compositionally biased region" description="Acidic residues" evidence="2">
    <location>
        <begin position="584"/>
        <end position="599"/>
    </location>
</feature>
<gene>
    <name evidence="4" type="ORF">H8M03_03045</name>
</gene>
<dbReference type="InterPro" id="IPR003115">
    <property type="entry name" value="ParB_N"/>
</dbReference>
<dbReference type="KEGG" id="ssau:H8M03_03045"/>
<evidence type="ECO:0000256" key="2">
    <source>
        <dbReference type="SAM" id="MobiDB-lite"/>
    </source>
</evidence>
<dbReference type="RefSeq" id="WP_187480293.1">
    <property type="nucleotide sequence ID" value="NZ_CP060697.1"/>
</dbReference>
<dbReference type="Gene3D" id="1.10.10.2830">
    <property type="match status" value="1"/>
</dbReference>
<protein>
    <submittedName>
        <fullName evidence="4">ParB/RepB/Spo0J family partition protein</fullName>
    </submittedName>
</protein>
<keyword evidence="5" id="KW-1185">Reference proteome</keyword>
<dbReference type="InterPro" id="IPR036086">
    <property type="entry name" value="ParB/Sulfiredoxin_sf"/>
</dbReference>
<dbReference type="PANTHER" id="PTHR33375:SF7">
    <property type="entry name" value="CHROMOSOME 2-PARTITIONING PROTEIN PARB-RELATED"/>
    <property type="match status" value="1"/>
</dbReference>
<dbReference type="Pfam" id="PF02195">
    <property type="entry name" value="ParB_N"/>
    <property type="match status" value="1"/>
</dbReference>
<feature type="domain" description="ParB-like N-terminal" evidence="3">
    <location>
        <begin position="4"/>
        <end position="100"/>
    </location>
</feature>
<reference evidence="4 5" key="1">
    <citation type="submission" date="2020-08" db="EMBL/GenBank/DDBJ databases">
        <title>Sphingomonas sp. sand1-3 16S ribosomal RNA gene Genome sequencing and assembly.</title>
        <authorList>
            <person name="Kang M."/>
        </authorList>
    </citation>
    <scope>NUCLEOTIDE SEQUENCE [LARGE SCALE GENOMIC DNA]</scope>
    <source>
        <strain evidence="5">sand1-3</strain>
    </source>
</reference>
<dbReference type="SUPFAM" id="SSF109709">
    <property type="entry name" value="KorB DNA-binding domain-like"/>
    <property type="match status" value="1"/>
</dbReference>
<dbReference type="GO" id="GO:0005694">
    <property type="term" value="C:chromosome"/>
    <property type="evidence" value="ECO:0007669"/>
    <property type="project" value="TreeGrafter"/>
</dbReference>